<protein>
    <submittedName>
        <fullName evidence="2">Uncharacterized protein</fullName>
    </submittedName>
</protein>
<dbReference type="SUPFAM" id="SSF50998">
    <property type="entry name" value="Quinoprotein alcohol dehydrogenase-like"/>
    <property type="match status" value="1"/>
</dbReference>
<dbReference type="eggNOG" id="KOG1408">
    <property type="taxonomic scope" value="Eukaryota"/>
</dbReference>
<dbReference type="OrthoDB" id="6252103at2759"/>
<feature type="region of interest" description="Disordered" evidence="1">
    <location>
        <begin position="836"/>
        <end position="856"/>
    </location>
</feature>
<dbReference type="SUPFAM" id="SSF117289">
    <property type="entry name" value="Nucleoporin domain"/>
    <property type="match status" value="1"/>
</dbReference>
<dbReference type="InterPro" id="IPR015943">
    <property type="entry name" value="WD40/YVTN_repeat-like_dom_sf"/>
</dbReference>
<evidence type="ECO:0000313" key="2">
    <source>
        <dbReference type="EMBL" id="EMR08900.1"/>
    </source>
</evidence>
<dbReference type="InterPro" id="IPR052779">
    <property type="entry name" value="WDR62"/>
</dbReference>
<dbReference type="OMA" id="WEISEAP"/>
<accession>M7P4Y1</accession>
<dbReference type="VEuPathDB" id="FungiDB:PNEG_02683"/>
<gene>
    <name evidence="2" type="ORF">PNEG_02683</name>
</gene>
<keyword evidence="3" id="KW-1185">Reference proteome</keyword>
<dbReference type="EMBL" id="AFWA02000007">
    <property type="protein sequence ID" value="EMR08900.1"/>
    <property type="molecule type" value="Genomic_DNA"/>
</dbReference>
<feature type="compositionally biased region" description="Polar residues" evidence="1">
    <location>
        <begin position="836"/>
        <end position="853"/>
    </location>
</feature>
<dbReference type="HOGENOM" id="CLU_005113_1_0_1"/>
<dbReference type="Gene3D" id="2.130.10.10">
    <property type="entry name" value="YVTN repeat-like/Quinoprotein amine dehydrogenase"/>
    <property type="match status" value="3"/>
</dbReference>
<dbReference type="Pfam" id="PF00400">
    <property type="entry name" value="WD40"/>
    <property type="match status" value="3"/>
</dbReference>
<comment type="caution">
    <text evidence="2">The sequence shown here is derived from an EMBL/GenBank/DDBJ whole genome shotgun (WGS) entry which is preliminary data.</text>
</comment>
<organism evidence="2 3">
    <name type="scientific">Pneumocystis murina (strain B123)</name>
    <name type="common">Mouse pneumocystis pneumonia agent</name>
    <name type="synonym">Pneumocystis carinii f. sp. muris</name>
    <dbReference type="NCBI Taxonomy" id="1069680"/>
    <lineage>
        <taxon>Eukaryota</taxon>
        <taxon>Fungi</taxon>
        <taxon>Dikarya</taxon>
        <taxon>Ascomycota</taxon>
        <taxon>Taphrinomycotina</taxon>
        <taxon>Pneumocystomycetes</taxon>
        <taxon>Pneumocystaceae</taxon>
        <taxon>Pneumocystis</taxon>
    </lineage>
</organism>
<dbReference type="SMART" id="SM00320">
    <property type="entry name" value="WD40"/>
    <property type="match status" value="8"/>
</dbReference>
<proteinExistence type="predicted"/>
<dbReference type="PANTHER" id="PTHR45589">
    <property type="entry name" value="WD REPEAT DOMAIN 62, ISOFORM G"/>
    <property type="match status" value="1"/>
</dbReference>
<sequence length="1008" mass="113583">MDLIHKSLSATNFSSKSSDISRSISLFKDNRKISTQPVEGVSLSLVSVPSGSSTTSPTSLSIHRPSSLVLYPAGAVAVLHNIKCSVENKRFFCIPQNLVTDGGFITGNSPFLSSKSNSPLRDSIDTFSNQESSGCQSRLLYDKYCGSIMREELETQNKVREKIKALSCTTISQDKKYIAVGESGKSPRILIYSISSDESLPIAISGHTFGIKCLSFSSDSRYLASVGFLHDATINVWLIIDKTNTIKRIASNRVTSLVRDLSWMGITIVTCGLRHVKLWKWEEEEVSKTSNIGKTSVLEGKNIILGTMSDEDFMSIRSLGKESVILCSSKGEICIVFEGDRSVKRIFNVGYEISCIDINNIDNLLWVAGKRSEIEAYKIYELLDKNNFQEEFKKEMVKSLKPLKPNSGILAIACDYSGNLVVVDGDHSICIIDTNDESKNQIIGGSSTKMMGVKNLHKNFLNAILMTWSISGTVSFWDENEACILTINIAIEQPENISEETIKNELKVVQYNHHDEELIIGDCYGMIKTINLRDQKELWRQMAHDGEITDIDSGVINEKYIMVSSSRDRTIQVWSRDKNSHNWDLEQTLDDHNSCINKARFHKNYQMLISCSADRTIVIRQLHEESGSTQLRYLTKKIISLRSAALDFTFISEDSLRFFVSTLDRQLLQCDTQGQIIGTYKTSEDPKEMVSLDNIAISNVKLSLDTDNTKKTTLEKKFIAALGNDKAIRIYDLLTCSLLAKKYIHTDGATGIAWIESSQLNNKARLVSSGMDVLAIWELSIDDIQKFAPTHGIYTNLKTPIRKIIPKRIIGTFSPIVAKDVSCIQSKKLWKSVSPTRSNFDLSKSDSDSPTSKRISRLSKKIVDQMEDSKRRASSPIRYCSQKQDICLPKKFSDNKDTNDSTIVFNEKNETNINNTKEIQIFNDEDTLTNEINLLIDKLKEIHHDIKAIKNKDTQKRSMLFYNLQNQLISILNDLREQVSPIEIENPNKELLEKYSTQLIALIKDKIK</sequence>
<dbReference type="InterPro" id="IPR001680">
    <property type="entry name" value="WD40_rpt"/>
</dbReference>
<evidence type="ECO:0000313" key="3">
    <source>
        <dbReference type="Proteomes" id="UP000011958"/>
    </source>
</evidence>
<dbReference type="Proteomes" id="UP000011958">
    <property type="component" value="Unassembled WGS sequence"/>
</dbReference>
<name>M7P4Y1_PNEMU</name>
<evidence type="ECO:0000256" key="1">
    <source>
        <dbReference type="SAM" id="MobiDB-lite"/>
    </source>
</evidence>
<dbReference type="AlphaFoldDB" id="M7P4Y1"/>
<dbReference type="PANTHER" id="PTHR45589:SF1">
    <property type="entry name" value="WD REPEAT DOMAIN 62, ISOFORM G"/>
    <property type="match status" value="1"/>
</dbReference>
<dbReference type="GeneID" id="19896374"/>
<reference evidence="3" key="1">
    <citation type="journal article" date="2016" name="Nat. Commun.">
        <title>Genome analysis of three Pneumocystis species reveals adaptation mechanisms to life exclusively in mammalian hosts.</title>
        <authorList>
            <person name="Ma L."/>
            <person name="Chen Z."/>
            <person name="Huang D.W."/>
            <person name="Kutty G."/>
            <person name="Ishihara M."/>
            <person name="Wang H."/>
            <person name="Abouelleil A."/>
            <person name="Bishop L."/>
            <person name="Davey E."/>
            <person name="Deng R."/>
            <person name="Deng X."/>
            <person name="Fan L."/>
            <person name="Fantoni G."/>
            <person name="Fitzgerald M."/>
            <person name="Gogineni E."/>
            <person name="Goldberg J.M."/>
            <person name="Handley G."/>
            <person name="Hu X."/>
            <person name="Huber C."/>
            <person name="Jiao X."/>
            <person name="Jones K."/>
            <person name="Levin J.Z."/>
            <person name="Liu Y."/>
            <person name="Macdonald P."/>
            <person name="Melnikov A."/>
            <person name="Raley C."/>
            <person name="Sassi M."/>
            <person name="Sherman B.T."/>
            <person name="Song X."/>
            <person name="Sykes S."/>
            <person name="Tran B."/>
            <person name="Walsh L."/>
            <person name="Xia Y."/>
            <person name="Yang J."/>
            <person name="Young S."/>
            <person name="Zeng Q."/>
            <person name="Zheng X."/>
            <person name="Stephens R."/>
            <person name="Nusbaum C."/>
            <person name="Birren B.W."/>
            <person name="Azadi P."/>
            <person name="Lempicki R.A."/>
            <person name="Cuomo C.A."/>
            <person name="Kovacs J.A."/>
        </authorList>
    </citation>
    <scope>NUCLEOTIDE SEQUENCE [LARGE SCALE GENOMIC DNA]</scope>
    <source>
        <strain evidence="3">B123</strain>
    </source>
</reference>
<dbReference type="RefSeq" id="XP_007874706.1">
    <property type="nucleotide sequence ID" value="XM_007876515.1"/>
</dbReference>
<dbReference type="STRING" id="1069680.M7P4Y1"/>
<dbReference type="InterPro" id="IPR011047">
    <property type="entry name" value="Quinoprotein_ADH-like_sf"/>
</dbReference>